<keyword evidence="1" id="KW-0732">Signal</keyword>
<dbReference type="SUPFAM" id="SSF48230">
    <property type="entry name" value="Chondroitin AC/alginate lyase"/>
    <property type="match status" value="1"/>
</dbReference>
<proteinExistence type="predicted"/>
<feature type="domain" description="Alginate lyase" evidence="3">
    <location>
        <begin position="49"/>
        <end position="327"/>
    </location>
</feature>
<keyword evidence="5" id="KW-1185">Reference proteome</keyword>
<dbReference type="InterPro" id="IPR008397">
    <property type="entry name" value="Alginate_lyase_dom"/>
</dbReference>
<dbReference type="Pfam" id="PF05426">
    <property type="entry name" value="Alginate_lyase"/>
    <property type="match status" value="1"/>
</dbReference>
<reference evidence="4" key="1">
    <citation type="submission" date="2023-03" db="EMBL/GenBank/DDBJ databases">
        <title>Massive genome expansion in bonnet fungi (Mycena s.s.) driven by repeated elements and novel gene families across ecological guilds.</title>
        <authorList>
            <consortium name="Lawrence Berkeley National Laboratory"/>
            <person name="Harder C.B."/>
            <person name="Miyauchi S."/>
            <person name="Viragh M."/>
            <person name="Kuo A."/>
            <person name="Thoen E."/>
            <person name="Andreopoulos B."/>
            <person name="Lu D."/>
            <person name="Skrede I."/>
            <person name="Drula E."/>
            <person name="Henrissat B."/>
            <person name="Morin E."/>
            <person name="Kohler A."/>
            <person name="Barry K."/>
            <person name="LaButti K."/>
            <person name="Morin E."/>
            <person name="Salamov A."/>
            <person name="Lipzen A."/>
            <person name="Mereny Z."/>
            <person name="Hegedus B."/>
            <person name="Baldrian P."/>
            <person name="Stursova M."/>
            <person name="Weitz H."/>
            <person name="Taylor A."/>
            <person name="Grigoriev I.V."/>
            <person name="Nagy L.G."/>
            <person name="Martin F."/>
            <person name="Kauserud H."/>
        </authorList>
    </citation>
    <scope>NUCLEOTIDE SEQUENCE</scope>
    <source>
        <strain evidence="4">CBHHK002</strain>
    </source>
</reference>
<keyword evidence="2 4" id="KW-0456">Lyase</keyword>
<evidence type="ECO:0000313" key="4">
    <source>
        <dbReference type="EMBL" id="KAJ7350592.1"/>
    </source>
</evidence>
<accession>A0AAD7A6K9</accession>
<sequence length="384" mass="41542">SATPNTVVLDGSRLVDAKSRLANDPSLKQTLASLTAQADSWLSQGPWSVTNKIVIPPGGDIHDYASQAPYFWASNTSDGCPYVERDGVHNPEADKYTDHNDRGSMFQSSYILALAWYYTGNTQYATHAGDILRTWFITPATRMNPNLNHAQIVPCVNTGRSIGIIDFSQQYTSVVDAAAILASGAPGWSTSDVSAFRQWNVDFLNWLETSQFGQDESVATNNHGTFAIMQSAGIALFTGNTRLVQSKANLMKPRIGLYITANGSQPQELTRTRSFHYSTFDLVAYTRMAAIAKKVGVDLWGYEGAQGQSINQAIDFIIPAATGAEGWNFPELNFTAFAASDIIHASADAGNAAARRAVSQVPAPPGGDLWLLRPAVEQLDPVTS</sequence>
<protein>
    <submittedName>
        <fullName evidence="4">Alginate lyase-domain-containing protein</fullName>
    </submittedName>
</protein>
<dbReference type="GO" id="GO:0016829">
    <property type="term" value="F:lyase activity"/>
    <property type="evidence" value="ECO:0007669"/>
    <property type="project" value="UniProtKB-KW"/>
</dbReference>
<evidence type="ECO:0000256" key="2">
    <source>
        <dbReference type="ARBA" id="ARBA00023239"/>
    </source>
</evidence>
<feature type="non-terminal residue" evidence="4">
    <location>
        <position position="1"/>
    </location>
</feature>
<dbReference type="EMBL" id="JARIHO010000014">
    <property type="protein sequence ID" value="KAJ7350592.1"/>
    <property type="molecule type" value="Genomic_DNA"/>
</dbReference>
<dbReference type="Gene3D" id="1.50.10.100">
    <property type="entry name" value="Chondroitin AC/alginate lyase"/>
    <property type="match status" value="1"/>
</dbReference>
<name>A0AAD7A6K9_9AGAR</name>
<evidence type="ECO:0000313" key="5">
    <source>
        <dbReference type="Proteomes" id="UP001218218"/>
    </source>
</evidence>
<dbReference type="GO" id="GO:0042597">
    <property type="term" value="C:periplasmic space"/>
    <property type="evidence" value="ECO:0007669"/>
    <property type="project" value="InterPro"/>
</dbReference>
<comment type="caution">
    <text evidence="4">The sequence shown here is derived from an EMBL/GenBank/DDBJ whole genome shotgun (WGS) entry which is preliminary data.</text>
</comment>
<evidence type="ECO:0000256" key="1">
    <source>
        <dbReference type="ARBA" id="ARBA00022729"/>
    </source>
</evidence>
<evidence type="ECO:0000259" key="3">
    <source>
        <dbReference type="Pfam" id="PF05426"/>
    </source>
</evidence>
<dbReference type="InterPro" id="IPR008929">
    <property type="entry name" value="Chondroitin_lyas"/>
</dbReference>
<dbReference type="AlphaFoldDB" id="A0AAD7A6K9"/>
<gene>
    <name evidence="4" type="ORF">DFH08DRAFT_695405</name>
</gene>
<dbReference type="Proteomes" id="UP001218218">
    <property type="component" value="Unassembled WGS sequence"/>
</dbReference>
<organism evidence="4 5">
    <name type="scientific">Mycena albidolilacea</name>
    <dbReference type="NCBI Taxonomy" id="1033008"/>
    <lineage>
        <taxon>Eukaryota</taxon>
        <taxon>Fungi</taxon>
        <taxon>Dikarya</taxon>
        <taxon>Basidiomycota</taxon>
        <taxon>Agaricomycotina</taxon>
        <taxon>Agaricomycetes</taxon>
        <taxon>Agaricomycetidae</taxon>
        <taxon>Agaricales</taxon>
        <taxon>Marasmiineae</taxon>
        <taxon>Mycenaceae</taxon>
        <taxon>Mycena</taxon>
    </lineage>
</organism>